<accession>A0AAV4MV83</accession>
<comment type="caution">
    <text evidence="2">The sequence shown here is derived from an EMBL/GenBank/DDBJ whole genome shotgun (WGS) entry which is preliminary data.</text>
</comment>
<gene>
    <name evidence="2" type="ORF">CDAR_604731</name>
</gene>
<sequence>MKRMQTYVSKANSNEKTISEIGNSIIVFFCNSLVVVLLLNIRSRIKPIAWAVLSVRVVRKVFVYLILRDNPGSRYELNTSCNRMNIPKSRCPHIGTVGNYTKEDIIAKQNEIQN</sequence>
<dbReference type="Proteomes" id="UP001054837">
    <property type="component" value="Unassembled WGS sequence"/>
</dbReference>
<evidence type="ECO:0000313" key="3">
    <source>
        <dbReference type="Proteomes" id="UP001054837"/>
    </source>
</evidence>
<dbReference type="AlphaFoldDB" id="A0AAV4MV83"/>
<reference evidence="2 3" key="1">
    <citation type="submission" date="2021-06" db="EMBL/GenBank/DDBJ databases">
        <title>Caerostris darwini draft genome.</title>
        <authorList>
            <person name="Kono N."/>
            <person name="Arakawa K."/>
        </authorList>
    </citation>
    <scope>NUCLEOTIDE SEQUENCE [LARGE SCALE GENOMIC DNA]</scope>
</reference>
<organism evidence="2 3">
    <name type="scientific">Caerostris darwini</name>
    <dbReference type="NCBI Taxonomy" id="1538125"/>
    <lineage>
        <taxon>Eukaryota</taxon>
        <taxon>Metazoa</taxon>
        <taxon>Ecdysozoa</taxon>
        <taxon>Arthropoda</taxon>
        <taxon>Chelicerata</taxon>
        <taxon>Arachnida</taxon>
        <taxon>Araneae</taxon>
        <taxon>Araneomorphae</taxon>
        <taxon>Entelegynae</taxon>
        <taxon>Araneoidea</taxon>
        <taxon>Araneidae</taxon>
        <taxon>Caerostris</taxon>
    </lineage>
</organism>
<evidence type="ECO:0000313" key="2">
    <source>
        <dbReference type="EMBL" id="GIX75266.1"/>
    </source>
</evidence>
<keyword evidence="3" id="KW-1185">Reference proteome</keyword>
<evidence type="ECO:0000256" key="1">
    <source>
        <dbReference type="SAM" id="Phobius"/>
    </source>
</evidence>
<protein>
    <submittedName>
        <fullName evidence="2">Uncharacterized protein</fullName>
    </submittedName>
</protein>
<keyword evidence="1" id="KW-0472">Membrane</keyword>
<keyword evidence="1" id="KW-1133">Transmembrane helix</keyword>
<dbReference type="EMBL" id="BPLQ01000813">
    <property type="protein sequence ID" value="GIX75266.1"/>
    <property type="molecule type" value="Genomic_DNA"/>
</dbReference>
<proteinExistence type="predicted"/>
<name>A0AAV4MV83_9ARAC</name>
<keyword evidence="1" id="KW-0812">Transmembrane</keyword>
<feature type="transmembrane region" description="Helical" evidence="1">
    <location>
        <begin position="21"/>
        <end position="41"/>
    </location>
</feature>